<dbReference type="InterPro" id="IPR001810">
    <property type="entry name" value="F-box_dom"/>
</dbReference>
<name>A0AAV9DF04_ACOCL</name>
<reference evidence="3" key="1">
    <citation type="journal article" date="2023" name="Nat. Commun.">
        <title>Diploid and tetraploid genomes of Acorus and the evolution of monocots.</title>
        <authorList>
            <person name="Ma L."/>
            <person name="Liu K.W."/>
            <person name="Li Z."/>
            <person name="Hsiao Y.Y."/>
            <person name="Qi Y."/>
            <person name="Fu T."/>
            <person name="Tang G.D."/>
            <person name="Zhang D."/>
            <person name="Sun W.H."/>
            <person name="Liu D.K."/>
            <person name="Li Y."/>
            <person name="Chen G.Z."/>
            <person name="Liu X.D."/>
            <person name="Liao X.Y."/>
            <person name="Jiang Y.T."/>
            <person name="Yu X."/>
            <person name="Hao Y."/>
            <person name="Huang J."/>
            <person name="Zhao X.W."/>
            <person name="Ke S."/>
            <person name="Chen Y.Y."/>
            <person name="Wu W.L."/>
            <person name="Hsu J.L."/>
            <person name="Lin Y.F."/>
            <person name="Huang M.D."/>
            <person name="Li C.Y."/>
            <person name="Huang L."/>
            <person name="Wang Z.W."/>
            <person name="Zhao X."/>
            <person name="Zhong W.Y."/>
            <person name="Peng D.H."/>
            <person name="Ahmad S."/>
            <person name="Lan S."/>
            <person name="Zhang J.S."/>
            <person name="Tsai W.C."/>
            <person name="Van de Peer Y."/>
            <person name="Liu Z.J."/>
        </authorList>
    </citation>
    <scope>NUCLEOTIDE SEQUENCE</scope>
    <source>
        <strain evidence="3">CP</strain>
    </source>
</reference>
<dbReference type="PROSITE" id="PS50181">
    <property type="entry name" value="FBOX"/>
    <property type="match status" value="1"/>
</dbReference>
<dbReference type="SUPFAM" id="SSF81383">
    <property type="entry name" value="F-box domain"/>
    <property type="match status" value="1"/>
</dbReference>
<organism evidence="3 4">
    <name type="scientific">Acorus calamus</name>
    <name type="common">Sweet flag</name>
    <dbReference type="NCBI Taxonomy" id="4465"/>
    <lineage>
        <taxon>Eukaryota</taxon>
        <taxon>Viridiplantae</taxon>
        <taxon>Streptophyta</taxon>
        <taxon>Embryophyta</taxon>
        <taxon>Tracheophyta</taxon>
        <taxon>Spermatophyta</taxon>
        <taxon>Magnoliopsida</taxon>
        <taxon>Liliopsida</taxon>
        <taxon>Acoraceae</taxon>
        <taxon>Acorus</taxon>
    </lineage>
</organism>
<accession>A0AAV9DF04</accession>
<dbReference type="PANTHER" id="PTHR31639:SF256">
    <property type="entry name" value="OS07G0242900 PROTEIN"/>
    <property type="match status" value="1"/>
</dbReference>
<dbReference type="InterPro" id="IPR053781">
    <property type="entry name" value="F-box_AtFBL13-like"/>
</dbReference>
<dbReference type="InterPro" id="IPR032675">
    <property type="entry name" value="LRR_dom_sf"/>
</dbReference>
<proteinExistence type="predicted"/>
<evidence type="ECO:0000313" key="3">
    <source>
        <dbReference type="EMBL" id="KAK1299629.1"/>
    </source>
</evidence>
<feature type="domain" description="F-box" evidence="2">
    <location>
        <begin position="12"/>
        <end position="58"/>
    </location>
</feature>
<dbReference type="EMBL" id="JAUJYO010000013">
    <property type="protein sequence ID" value="KAK1299629.1"/>
    <property type="molecule type" value="Genomic_DNA"/>
</dbReference>
<evidence type="ECO:0000313" key="4">
    <source>
        <dbReference type="Proteomes" id="UP001180020"/>
    </source>
</evidence>
<reference evidence="3" key="2">
    <citation type="submission" date="2023-06" db="EMBL/GenBank/DDBJ databases">
        <authorList>
            <person name="Ma L."/>
            <person name="Liu K.-W."/>
            <person name="Li Z."/>
            <person name="Hsiao Y.-Y."/>
            <person name="Qi Y."/>
            <person name="Fu T."/>
            <person name="Tang G."/>
            <person name="Zhang D."/>
            <person name="Sun W.-H."/>
            <person name="Liu D.-K."/>
            <person name="Li Y."/>
            <person name="Chen G.-Z."/>
            <person name="Liu X.-D."/>
            <person name="Liao X.-Y."/>
            <person name="Jiang Y.-T."/>
            <person name="Yu X."/>
            <person name="Hao Y."/>
            <person name="Huang J."/>
            <person name="Zhao X.-W."/>
            <person name="Ke S."/>
            <person name="Chen Y.-Y."/>
            <person name="Wu W.-L."/>
            <person name="Hsu J.-L."/>
            <person name="Lin Y.-F."/>
            <person name="Huang M.-D."/>
            <person name="Li C.-Y."/>
            <person name="Huang L."/>
            <person name="Wang Z.-W."/>
            <person name="Zhao X."/>
            <person name="Zhong W.-Y."/>
            <person name="Peng D.-H."/>
            <person name="Ahmad S."/>
            <person name="Lan S."/>
            <person name="Zhang J.-S."/>
            <person name="Tsai W.-C."/>
            <person name="Van De Peer Y."/>
            <person name="Liu Z.-J."/>
        </authorList>
    </citation>
    <scope>NUCLEOTIDE SEQUENCE</scope>
    <source>
        <strain evidence="3">CP</strain>
        <tissue evidence="3">Leaves</tissue>
    </source>
</reference>
<keyword evidence="4" id="KW-1185">Reference proteome</keyword>
<feature type="compositionally biased region" description="Polar residues" evidence="1">
    <location>
        <begin position="345"/>
        <end position="363"/>
    </location>
</feature>
<dbReference type="Proteomes" id="UP001180020">
    <property type="component" value="Unassembled WGS sequence"/>
</dbReference>
<sequence>MKKPHTEPSLKEDIISKLPNEILAHILTELPIEDAVRTSSLSKRWRHVYTEMPRLQFIMKDSTDGCASNECLSIIDRLLDRIGPSIETFILLHKLDHHASHVNRFINRLQNKSIKVLFIINKSAFGIPVQVFSQCRTLVNLCLVNCRVQIPDGFVGFPCLKFLRVFSNTSVETYRRLISTCPRLEKLCILVCCDSPCTTLQIGDLQHLKLLMLGVHGGLLKVQGLELIPPLQKVELIVGCWQGGRPDQEDVVAEFFKRGVRRLSLVTHPMLDSTIIEATFLNLTCVTIKMDFTDLEAMEGFCRILRNAPKLQEISLKVTTAHIYNESLMLLFIRMSQLEDPGRNGSKTSGINRESHSSVWPTM</sequence>
<dbReference type="SUPFAM" id="SSF52047">
    <property type="entry name" value="RNI-like"/>
    <property type="match status" value="1"/>
</dbReference>
<dbReference type="CDD" id="cd22160">
    <property type="entry name" value="F-box_AtFBL13-like"/>
    <property type="match status" value="1"/>
</dbReference>
<dbReference type="Gene3D" id="1.20.1280.50">
    <property type="match status" value="1"/>
</dbReference>
<dbReference type="Gene3D" id="3.80.10.10">
    <property type="entry name" value="Ribonuclease Inhibitor"/>
    <property type="match status" value="1"/>
</dbReference>
<feature type="region of interest" description="Disordered" evidence="1">
    <location>
        <begin position="342"/>
        <end position="363"/>
    </location>
</feature>
<dbReference type="InterPro" id="IPR036047">
    <property type="entry name" value="F-box-like_dom_sf"/>
</dbReference>
<protein>
    <submittedName>
        <fullName evidence="3">F-box/FBD/LRR-repeat protein</fullName>
    </submittedName>
</protein>
<gene>
    <name evidence="3" type="primary">EDA41</name>
    <name evidence="3" type="ORF">QJS10_CPB13g00492</name>
</gene>
<dbReference type="AlphaFoldDB" id="A0AAV9DF04"/>
<dbReference type="Pfam" id="PF00646">
    <property type="entry name" value="F-box"/>
    <property type="match status" value="1"/>
</dbReference>
<evidence type="ECO:0000256" key="1">
    <source>
        <dbReference type="SAM" id="MobiDB-lite"/>
    </source>
</evidence>
<evidence type="ECO:0000259" key="2">
    <source>
        <dbReference type="PROSITE" id="PS50181"/>
    </source>
</evidence>
<comment type="caution">
    <text evidence="3">The sequence shown here is derived from an EMBL/GenBank/DDBJ whole genome shotgun (WGS) entry which is preliminary data.</text>
</comment>
<dbReference type="PANTHER" id="PTHR31639">
    <property type="entry name" value="F-BOX PROTEIN-LIKE"/>
    <property type="match status" value="1"/>
</dbReference>
<dbReference type="SMART" id="SM00256">
    <property type="entry name" value="FBOX"/>
    <property type="match status" value="1"/>
</dbReference>